<dbReference type="GO" id="GO:0006436">
    <property type="term" value="P:tryptophanyl-tRNA aminoacylation"/>
    <property type="evidence" value="ECO:0007669"/>
    <property type="project" value="UniProtKB-UniRule"/>
</dbReference>
<feature type="binding site" evidence="8">
    <location>
        <begin position="13"/>
        <end position="15"/>
    </location>
    <ligand>
        <name>ATP</name>
        <dbReference type="ChEBI" id="CHEBI:30616"/>
    </ligand>
</feature>
<feature type="binding site" evidence="8">
    <location>
        <begin position="22"/>
        <end position="23"/>
    </location>
    <ligand>
        <name>ATP</name>
        <dbReference type="ChEBI" id="CHEBI:30616"/>
    </ligand>
</feature>
<keyword evidence="4 8" id="KW-0067">ATP-binding</keyword>
<evidence type="ECO:0000256" key="7">
    <source>
        <dbReference type="ARBA" id="ARBA00049929"/>
    </source>
</evidence>
<dbReference type="STRING" id="630515.SAMN04489812_3896"/>
<reference evidence="10 11" key="1">
    <citation type="submission" date="2016-10" db="EMBL/GenBank/DDBJ databases">
        <authorList>
            <person name="de Groot N.N."/>
        </authorList>
    </citation>
    <scope>NUCLEOTIDE SEQUENCE [LARGE SCALE GENOMIC DNA]</scope>
    <source>
        <strain evidence="10 11">DSM 21800</strain>
    </source>
</reference>
<keyword evidence="3 8" id="KW-0547">Nucleotide-binding</keyword>
<dbReference type="InterPro" id="IPR002305">
    <property type="entry name" value="aa-tRNA-synth_Ic"/>
</dbReference>
<dbReference type="AlphaFoldDB" id="A0A1H1X1U3"/>
<evidence type="ECO:0000256" key="2">
    <source>
        <dbReference type="ARBA" id="ARBA00022598"/>
    </source>
</evidence>
<dbReference type="GO" id="GO:0005524">
    <property type="term" value="F:ATP binding"/>
    <property type="evidence" value="ECO:0007669"/>
    <property type="project" value="UniProtKB-UniRule"/>
</dbReference>
<dbReference type="Gene3D" id="1.10.240.10">
    <property type="entry name" value="Tyrosyl-Transfer RNA Synthetase"/>
    <property type="match status" value="1"/>
</dbReference>
<dbReference type="NCBIfam" id="TIGR00233">
    <property type="entry name" value="trpS"/>
    <property type="match status" value="1"/>
</dbReference>
<dbReference type="InterPro" id="IPR002306">
    <property type="entry name" value="Trp-tRNA-ligase"/>
</dbReference>
<dbReference type="Gene3D" id="3.40.50.620">
    <property type="entry name" value="HUPs"/>
    <property type="match status" value="1"/>
</dbReference>
<keyword evidence="5 8" id="KW-0648">Protein biosynthesis</keyword>
<accession>A0A1H1X1U3</accession>
<dbReference type="Pfam" id="PF00579">
    <property type="entry name" value="tRNA-synt_1b"/>
    <property type="match status" value="1"/>
</dbReference>
<dbReference type="HAMAP" id="MF_00140_B">
    <property type="entry name" value="Trp_tRNA_synth_B"/>
    <property type="match status" value="1"/>
</dbReference>
<dbReference type="EMBL" id="LT629772">
    <property type="protein sequence ID" value="SDT03152.1"/>
    <property type="molecule type" value="Genomic_DNA"/>
</dbReference>
<evidence type="ECO:0000256" key="3">
    <source>
        <dbReference type="ARBA" id="ARBA00022741"/>
    </source>
</evidence>
<keyword evidence="6 8" id="KW-0030">Aminoacyl-tRNA synthetase</keyword>
<evidence type="ECO:0000256" key="5">
    <source>
        <dbReference type="ARBA" id="ARBA00022917"/>
    </source>
</evidence>
<organism evidence="10 11">
    <name type="scientific">Microlunatus soli</name>
    <dbReference type="NCBI Taxonomy" id="630515"/>
    <lineage>
        <taxon>Bacteria</taxon>
        <taxon>Bacillati</taxon>
        <taxon>Actinomycetota</taxon>
        <taxon>Actinomycetes</taxon>
        <taxon>Propionibacteriales</taxon>
        <taxon>Propionibacteriaceae</taxon>
        <taxon>Microlunatus</taxon>
    </lineage>
</organism>
<evidence type="ECO:0000256" key="4">
    <source>
        <dbReference type="ARBA" id="ARBA00022840"/>
    </source>
</evidence>
<dbReference type="PROSITE" id="PS00178">
    <property type="entry name" value="AA_TRNA_LIGASE_I"/>
    <property type="match status" value="1"/>
</dbReference>
<proteinExistence type="inferred from homology"/>
<feature type="binding site" evidence="8">
    <location>
        <begin position="199"/>
        <end position="203"/>
    </location>
    <ligand>
        <name>ATP</name>
        <dbReference type="ChEBI" id="CHEBI:30616"/>
    </ligand>
</feature>
<dbReference type="PANTHER" id="PTHR43766">
    <property type="entry name" value="TRYPTOPHAN--TRNA LIGASE, MITOCHONDRIAL"/>
    <property type="match status" value="1"/>
</dbReference>
<keyword evidence="11" id="KW-1185">Reference proteome</keyword>
<dbReference type="Proteomes" id="UP000199103">
    <property type="component" value="Chromosome I"/>
</dbReference>
<name>A0A1H1X1U3_9ACTN</name>
<dbReference type="FunFam" id="1.10.240.10:FF:000002">
    <property type="entry name" value="Tryptophan--tRNA ligase"/>
    <property type="match status" value="1"/>
</dbReference>
<evidence type="ECO:0000256" key="6">
    <source>
        <dbReference type="ARBA" id="ARBA00023146"/>
    </source>
</evidence>
<evidence type="ECO:0000313" key="10">
    <source>
        <dbReference type="EMBL" id="SDT03152.1"/>
    </source>
</evidence>
<dbReference type="InterPro" id="IPR001412">
    <property type="entry name" value="aa-tRNA-synth_I_CS"/>
</dbReference>
<evidence type="ECO:0000313" key="11">
    <source>
        <dbReference type="Proteomes" id="UP000199103"/>
    </source>
</evidence>
<dbReference type="SUPFAM" id="SSF52374">
    <property type="entry name" value="Nucleotidylyl transferase"/>
    <property type="match status" value="1"/>
</dbReference>
<sequence length="336" mass="36656">MSHARPRVLSLIQPTAESLHLGNYLGALRQWVPLQDDHEAFYGVADLHALTVDQDPAALREKTLRAAAQLIAAGIDPDRSAVFVQSHVPEHTQLMWVLSCMTGFGQAGRMTQFKDKSAKGGVDSANVGLFSYPILMAADILIYRADRVPVGEDQRQHLELTRDLAQRFNARYDKTFVVPEPHILKSVGKIQDLQEPTAKMSKSASSPNGIIELLDEERVNVKKIKSAVTDSEREIRFDEENKAGVANLLTILSALTGDDIDSLVAGFAGKGYGDLKGAVADAVTGFATPFRERTLQLLDERTELEKILADGAARAREVAAETITDVYARVGLLPGV</sequence>
<comment type="similarity">
    <text evidence="1 8 9">Belongs to the class-I aminoacyl-tRNA synthetase family.</text>
</comment>
<dbReference type="InterPro" id="IPR050203">
    <property type="entry name" value="Trp-tRNA_synthetase"/>
</dbReference>
<comment type="catalytic activity">
    <reaction evidence="7 8">
        <text>tRNA(Trp) + L-tryptophan + ATP = L-tryptophyl-tRNA(Trp) + AMP + diphosphate + H(+)</text>
        <dbReference type="Rhea" id="RHEA:24080"/>
        <dbReference type="Rhea" id="RHEA-COMP:9671"/>
        <dbReference type="Rhea" id="RHEA-COMP:9705"/>
        <dbReference type="ChEBI" id="CHEBI:15378"/>
        <dbReference type="ChEBI" id="CHEBI:30616"/>
        <dbReference type="ChEBI" id="CHEBI:33019"/>
        <dbReference type="ChEBI" id="CHEBI:57912"/>
        <dbReference type="ChEBI" id="CHEBI:78442"/>
        <dbReference type="ChEBI" id="CHEBI:78535"/>
        <dbReference type="ChEBI" id="CHEBI:456215"/>
        <dbReference type="EC" id="6.1.1.2"/>
    </reaction>
</comment>
<comment type="function">
    <text evidence="8">Catalyzes the attachment of tryptophan to tRNA(Trp).</text>
</comment>
<feature type="short sequence motif" description="'KMSKS' region" evidence="8">
    <location>
        <begin position="199"/>
        <end position="203"/>
    </location>
</feature>
<dbReference type="EC" id="6.1.1.2" evidence="8"/>
<dbReference type="GO" id="GO:0005829">
    <property type="term" value="C:cytosol"/>
    <property type="evidence" value="ECO:0007669"/>
    <property type="project" value="TreeGrafter"/>
</dbReference>
<comment type="caution">
    <text evidence="8">Lacks conserved residue(s) required for the propagation of feature annotation.</text>
</comment>
<comment type="subcellular location">
    <subcellularLocation>
        <location evidence="8">Cytoplasm</location>
    </subcellularLocation>
</comment>
<evidence type="ECO:0000256" key="8">
    <source>
        <dbReference type="HAMAP-Rule" id="MF_00140"/>
    </source>
</evidence>
<dbReference type="RefSeq" id="WP_091527098.1">
    <property type="nucleotide sequence ID" value="NZ_LT629772.1"/>
</dbReference>
<evidence type="ECO:0000256" key="9">
    <source>
        <dbReference type="RuleBase" id="RU363036"/>
    </source>
</evidence>
<evidence type="ECO:0000256" key="1">
    <source>
        <dbReference type="ARBA" id="ARBA00005594"/>
    </source>
</evidence>
<gene>
    <name evidence="8" type="primary">trpS</name>
    <name evidence="10" type="ORF">SAMN04489812_3896</name>
</gene>
<dbReference type="PANTHER" id="PTHR43766:SF1">
    <property type="entry name" value="TRYPTOPHAN--TRNA LIGASE, MITOCHONDRIAL"/>
    <property type="match status" value="1"/>
</dbReference>
<dbReference type="GO" id="GO:0004830">
    <property type="term" value="F:tryptophan-tRNA ligase activity"/>
    <property type="evidence" value="ECO:0007669"/>
    <property type="project" value="UniProtKB-UniRule"/>
</dbReference>
<protein>
    <recommendedName>
        <fullName evidence="8">Tryptophan--tRNA ligase</fullName>
        <ecNumber evidence="8">6.1.1.2</ecNumber>
    </recommendedName>
    <alternativeName>
        <fullName evidence="8">Tryptophanyl-tRNA synthetase</fullName>
        <shortName evidence="8">TrpRS</shortName>
    </alternativeName>
</protein>
<feature type="binding site" evidence="8">
    <location>
        <begin position="151"/>
        <end position="153"/>
    </location>
    <ligand>
        <name>ATP</name>
        <dbReference type="ChEBI" id="CHEBI:30616"/>
    </ligand>
</feature>
<comment type="subunit">
    <text evidence="8">Homodimer.</text>
</comment>
<dbReference type="PRINTS" id="PR01039">
    <property type="entry name" value="TRNASYNTHTRP"/>
</dbReference>
<dbReference type="OrthoDB" id="9801042at2"/>
<dbReference type="CDD" id="cd00806">
    <property type="entry name" value="TrpRS_core"/>
    <property type="match status" value="1"/>
</dbReference>
<dbReference type="InterPro" id="IPR024109">
    <property type="entry name" value="Trp-tRNA-ligase_bac-type"/>
</dbReference>
<dbReference type="InterPro" id="IPR014729">
    <property type="entry name" value="Rossmann-like_a/b/a_fold"/>
</dbReference>
<keyword evidence="8" id="KW-0963">Cytoplasm</keyword>
<keyword evidence="2 8" id="KW-0436">Ligase</keyword>
<feature type="binding site" evidence="8">
    <location>
        <position position="190"/>
    </location>
    <ligand>
        <name>ATP</name>
        <dbReference type="ChEBI" id="CHEBI:30616"/>
    </ligand>
</feature>
<feature type="binding site" evidence="8">
    <location>
        <position position="139"/>
    </location>
    <ligand>
        <name>L-tryptophan</name>
        <dbReference type="ChEBI" id="CHEBI:57912"/>
    </ligand>
</feature>